<feature type="region of interest" description="Disordered" evidence="7">
    <location>
        <begin position="33"/>
        <end position="57"/>
    </location>
</feature>
<keyword evidence="3" id="KW-0547">Nucleotide-binding</keyword>
<evidence type="ECO:0000256" key="7">
    <source>
        <dbReference type="SAM" id="MobiDB-lite"/>
    </source>
</evidence>
<evidence type="ECO:0000313" key="11">
    <source>
        <dbReference type="EMBL" id="CUC10741.1"/>
    </source>
</evidence>
<evidence type="ECO:0000256" key="8">
    <source>
        <dbReference type="SAM" id="Phobius"/>
    </source>
</evidence>
<evidence type="ECO:0000256" key="6">
    <source>
        <dbReference type="ARBA" id="ARBA00023136"/>
    </source>
</evidence>
<dbReference type="InterPro" id="IPR027417">
    <property type="entry name" value="P-loop_NTPase"/>
</dbReference>
<dbReference type="PROSITE" id="PS00211">
    <property type="entry name" value="ABC_TRANSPORTER_1"/>
    <property type="match status" value="1"/>
</dbReference>
<dbReference type="AlphaFoldDB" id="A0A0K6SAN8"/>
<dbReference type="Gene3D" id="1.20.1560.10">
    <property type="entry name" value="ABC transporter type 1, transmembrane domain"/>
    <property type="match status" value="1"/>
</dbReference>
<evidence type="ECO:0000259" key="9">
    <source>
        <dbReference type="PROSITE" id="PS50893"/>
    </source>
</evidence>
<dbReference type="PhylomeDB" id="A0A0K6SAN8"/>
<evidence type="ECO:0008006" key="12">
    <source>
        <dbReference type="Google" id="ProtNLM"/>
    </source>
</evidence>
<comment type="subcellular location">
    <subcellularLocation>
        <location evidence="1">Membrane</location>
        <topology evidence="1">Multi-pass membrane protein</topology>
    </subcellularLocation>
</comment>
<keyword evidence="4" id="KW-0067">ATP-binding</keyword>
<feature type="transmembrane region" description="Helical" evidence="8">
    <location>
        <begin position="141"/>
        <end position="162"/>
    </location>
</feature>
<dbReference type="InterPro" id="IPR011527">
    <property type="entry name" value="ABC1_TM_dom"/>
</dbReference>
<feature type="domain" description="ABC transmembrane type-1" evidence="10">
    <location>
        <begin position="101"/>
        <end position="371"/>
    </location>
</feature>
<dbReference type="GO" id="GO:0005524">
    <property type="term" value="F:ATP binding"/>
    <property type="evidence" value="ECO:0007669"/>
    <property type="project" value="UniProtKB-KW"/>
</dbReference>
<dbReference type="Gene3D" id="3.40.50.300">
    <property type="entry name" value="P-loop containing nucleotide triphosphate hydrolases"/>
    <property type="match status" value="1"/>
</dbReference>
<feature type="transmembrane region" description="Helical" evidence="8">
    <location>
        <begin position="325"/>
        <end position="342"/>
    </location>
</feature>
<keyword evidence="6 8" id="KW-0472">Membrane</keyword>
<evidence type="ECO:0000256" key="1">
    <source>
        <dbReference type="ARBA" id="ARBA00004141"/>
    </source>
</evidence>
<evidence type="ECO:0000256" key="3">
    <source>
        <dbReference type="ARBA" id="ARBA00022741"/>
    </source>
</evidence>
<dbReference type="GO" id="GO:0015421">
    <property type="term" value="F:ABC-type oligopeptide transporter activity"/>
    <property type="evidence" value="ECO:0007669"/>
    <property type="project" value="TreeGrafter"/>
</dbReference>
<dbReference type="SUPFAM" id="SSF90123">
    <property type="entry name" value="ABC transporter transmembrane region"/>
    <property type="match status" value="1"/>
</dbReference>
<dbReference type="Pfam" id="PF00664">
    <property type="entry name" value="ABC_membrane"/>
    <property type="match status" value="1"/>
</dbReference>
<keyword evidence="5 8" id="KW-1133">Transmembrane helix</keyword>
<dbReference type="GO" id="GO:0005743">
    <property type="term" value="C:mitochondrial inner membrane"/>
    <property type="evidence" value="ECO:0007669"/>
    <property type="project" value="TreeGrafter"/>
</dbReference>
<feature type="domain" description="ABC transporter" evidence="9">
    <location>
        <begin position="454"/>
        <end position="738"/>
    </location>
</feature>
<keyword evidence="2 8" id="KW-0812">Transmembrane</keyword>
<dbReference type="InterPro" id="IPR003593">
    <property type="entry name" value="AAA+_ATPase"/>
</dbReference>
<dbReference type="PROSITE" id="PS50893">
    <property type="entry name" value="ABC_TRANSPORTER_2"/>
    <property type="match status" value="1"/>
</dbReference>
<evidence type="ECO:0000256" key="5">
    <source>
        <dbReference type="ARBA" id="ARBA00022989"/>
    </source>
</evidence>
<dbReference type="GO" id="GO:0090374">
    <property type="term" value="P:oligopeptide export from mitochondrion"/>
    <property type="evidence" value="ECO:0007669"/>
    <property type="project" value="TreeGrafter"/>
</dbReference>
<dbReference type="VEuPathDB" id="CryptoDB:Cvel_11755"/>
<organism evidence="11">
    <name type="scientific">Chromera velia CCMP2878</name>
    <dbReference type="NCBI Taxonomy" id="1169474"/>
    <lineage>
        <taxon>Eukaryota</taxon>
        <taxon>Sar</taxon>
        <taxon>Alveolata</taxon>
        <taxon>Colpodellida</taxon>
        <taxon>Chromeraceae</taxon>
        <taxon>Chromera</taxon>
    </lineage>
</organism>
<feature type="region of interest" description="Disordered" evidence="7">
    <location>
        <begin position="572"/>
        <end position="604"/>
    </location>
</feature>
<accession>A0A0K6SAN8</accession>
<evidence type="ECO:0000256" key="2">
    <source>
        <dbReference type="ARBA" id="ARBA00022692"/>
    </source>
</evidence>
<dbReference type="InterPro" id="IPR036640">
    <property type="entry name" value="ABC1_TM_sf"/>
</dbReference>
<sequence length="759" mass="82376">MLERWQRQLPQSYPSLYRRLPVSSTNLQAHSFRAFSSTPKGQQGEEKTTGDQTKAPSRQSVLDRLIGRYIDAPAGTGVPEQYASFSELWSILSPEKRRLQAALAALGLSSTVTLSFPFLAGRVVDLFGSQEAGLQFVAEQTMLSGGIVILGAAASFCRLYLLETSIERVAFRLRKELFEKLMREDAGFFDKTLTGEIVNRLSGDITLTSRVLFEASAGIRASLNAVIGTGLLFSLAPSHLFGTLLAPVSAIFILGFVYGRLMRQIANARQEALARSMQHAEERISNIKTVRLLNGERLEMETFEKMIDGVYGLSQKNALATAGRVGIFYAAGVMISGGMASLGSTTSLALYTAITGGAFQGVLTAYGDVQKARGSCHRVMSILRADPSVLSRPFVPPGGTIRQAETGVGAPEGEGMQQDRHPTETASFETQRGAADQMRDAVALLRGPSYPPSLSFEDVWFAYPSRPHDPVLRGMSLEIPAGARVALLGESGSGKSTALLLASALYGPSKGRVKMGPFDLARTDPRWVRAQLGVVSQESQLFSGSIRENILYGQRSREALLRQISALHFGRDGVRSENPRKERDGQERDNGDFENLEGKDSTADADEEELQRVASVAHVLGFVSAFPEGFDAQVGERGGRLSGGQRQRVCIARALVGDPKYLIFDEATSALDAQSEKLVHAALQSAMKGRTCLLITHRLSSLDFADFVAVLDDGGVAQFGPKSEVLSNPCEELEILLSQQRHQDTLQKSRPGKQRGHIT</sequence>
<dbReference type="GO" id="GO:0016887">
    <property type="term" value="F:ATP hydrolysis activity"/>
    <property type="evidence" value="ECO:0007669"/>
    <property type="project" value="InterPro"/>
</dbReference>
<reference evidence="11" key="1">
    <citation type="submission" date="2014-11" db="EMBL/GenBank/DDBJ databases">
        <title>Molecular phylogeny of cliff fern family Woodsiaceae with morphological implications.</title>
        <authorList>
            <person name="Shao Y.-Z."/>
            <person name="Wei R."/>
            <person name="Zhang X.-C."/>
        </authorList>
    </citation>
    <scope>NUCLEOTIDE SEQUENCE</scope>
</reference>
<dbReference type="InterPro" id="IPR017871">
    <property type="entry name" value="ABC_transporter-like_CS"/>
</dbReference>
<feature type="compositionally biased region" description="Basic and acidic residues" evidence="7">
    <location>
        <begin position="572"/>
        <end position="602"/>
    </location>
</feature>
<dbReference type="PANTHER" id="PTHR43394:SF1">
    <property type="entry name" value="ATP-BINDING CASSETTE SUB-FAMILY B MEMBER 10, MITOCHONDRIAL"/>
    <property type="match status" value="1"/>
</dbReference>
<dbReference type="SUPFAM" id="SSF52540">
    <property type="entry name" value="P-loop containing nucleoside triphosphate hydrolases"/>
    <property type="match status" value="1"/>
</dbReference>
<dbReference type="PANTHER" id="PTHR43394">
    <property type="entry name" value="ATP-DEPENDENT PERMEASE MDL1, MITOCHONDRIAL"/>
    <property type="match status" value="1"/>
</dbReference>
<feature type="transmembrane region" description="Helical" evidence="8">
    <location>
        <begin position="101"/>
        <end position="121"/>
    </location>
</feature>
<dbReference type="InterPro" id="IPR039421">
    <property type="entry name" value="Type_1_exporter"/>
</dbReference>
<protein>
    <recommendedName>
        <fullName evidence="12">ABC transporter domain-containing protein</fullName>
    </recommendedName>
</protein>
<dbReference type="SMART" id="SM00382">
    <property type="entry name" value="AAA"/>
    <property type="match status" value="1"/>
</dbReference>
<feature type="transmembrane region" description="Helical" evidence="8">
    <location>
        <begin position="211"/>
        <end position="233"/>
    </location>
</feature>
<dbReference type="PROSITE" id="PS50929">
    <property type="entry name" value="ABC_TM1F"/>
    <property type="match status" value="1"/>
</dbReference>
<feature type="transmembrane region" description="Helical" evidence="8">
    <location>
        <begin position="239"/>
        <end position="259"/>
    </location>
</feature>
<gene>
    <name evidence="11" type="ORF">Cvel_11755.t1</name>
</gene>
<proteinExistence type="predicted"/>
<evidence type="ECO:0000259" key="10">
    <source>
        <dbReference type="PROSITE" id="PS50929"/>
    </source>
</evidence>
<dbReference type="InterPro" id="IPR003439">
    <property type="entry name" value="ABC_transporter-like_ATP-bd"/>
</dbReference>
<evidence type="ECO:0000256" key="4">
    <source>
        <dbReference type="ARBA" id="ARBA00022840"/>
    </source>
</evidence>
<name>A0A0K6SAN8_9ALVE</name>
<dbReference type="EMBL" id="CDMZ01005533">
    <property type="protein sequence ID" value="CUC10741.1"/>
    <property type="molecule type" value="Genomic_DNA"/>
</dbReference>
<dbReference type="Pfam" id="PF00005">
    <property type="entry name" value="ABC_tran"/>
    <property type="match status" value="1"/>
</dbReference>